<dbReference type="EMBL" id="BACD03000028">
    <property type="protein sequence ID" value="GAO49983.1"/>
    <property type="molecule type" value="Genomic_DNA"/>
</dbReference>
<keyword evidence="1" id="KW-1133">Transmembrane helix</keyword>
<dbReference type="PANTHER" id="PTHR39218">
    <property type="entry name" value="OXIDOREDUCTASE 14 KDA SUBUNIT, PUTATIVE (AFU_ORTHOLOGUE AFUA_1G12110)-RELATED"/>
    <property type="match status" value="1"/>
</dbReference>
<evidence type="ECO:0000313" key="3">
    <source>
        <dbReference type="Proteomes" id="UP000033140"/>
    </source>
</evidence>
<proteinExistence type="predicted"/>
<reference evidence="2 3" key="2">
    <citation type="journal article" date="2014" name="J. Gen. Appl. Microbiol.">
        <title>The early diverging ascomycetous budding yeast Saitoella complicata has three histone deacetylases belonging to the Clr6, Hos2, and Rpd3 lineages.</title>
        <authorList>
            <person name="Nishida H."/>
            <person name="Matsumoto T."/>
            <person name="Kondo S."/>
            <person name="Hamamoto M."/>
            <person name="Yoshikawa H."/>
        </authorList>
    </citation>
    <scope>NUCLEOTIDE SEQUENCE [LARGE SCALE GENOMIC DNA]</scope>
    <source>
        <strain evidence="2 3">NRRL Y-17804</strain>
    </source>
</reference>
<sequence>MLLELEVALDSAKPKPAETGLQHTLEVLYTIYTMAGLAANVLGWAVTGFAVRAWQLGLRERPYIGRTSPHPQSYSNAFAHSNPFTRDRWDNANGIGARTGDLKTMKHHFSYMALFGVAGYFIYGFEQSQYETVERRRDQLLEARRNRGLVTEEA</sequence>
<organism evidence="2 3">
    <name type="scientific">Saitoella complicata (strain BCRC 22490 / CBS 7301 / JCM 7358 / NBRC 10748 / NRRL Y-17804)</name>
    <dbReference type="NCBI Taxonomy" id="698492"/>
    <lineage>
        <taxon>Eukaryota</taxon>
        <taxon>Fungi</taxon>
        <taxon>Dikarya</taxon>
        <taxon>Ascomycota</taxon>
        <taxon>Taphrinomycotina</taxon>
        <taxon>Taphrinomycotina incertae sedis</taxon>
        <taxon>Saitoella</taxon>
    </lineage>
</organism>
<evidence type="ECO:0000256" key="1">
    <source>
        <dbReference type="SAM" id="Phobius"/>
    </source>
</evidence>
<evidence type="ECO:0000313" key="2">
    <source>
        <dbReference type="EMBL" id="GAO49983.1"/>
    </source>
</evidence>
<protein>
    <submittedName>
        <fullName evidence="2">Uncharacterized protein</fullName>
    </submittedName>
</protein>
<dbReference type="Proteomes" id="UP000033140">
    <property type="component" value="Unassembled WGS sequence"/>
</dbReference>
<feature type="transmembrane region" description="Helical" evidence="1">
    <location>
        <begin position="29"/>
        <end position="51"/>
    </location>
</feature>
<reference evidence="2 3" key="3">
    <citation type="journal article" date="2015" name="Genome Announc.">
        <title>Draft Genome Sequence of the Archiascomycetous Yeast Saitoella complicata.</title>
        <authorList>
            <person name="Yamauchi K."/>
            <person name="Kondo S."/>
            <person name="Hamamoto M."/>
            <person name="Takahashi Y."/>
            <person name="Ogura Y."/>
            <person name="Hayashi T."/>
            <person name="Nishida H."/>
        </authorList>
    </citation>
    <scope>NUCLEOTIDE SEQUENCE [LARGE SCALE GENOMIC DNA]</scope>
    <source>
        <strain evidence="2 3">NRRL Y-17804</strain>
    </source>
</reference>
<name>A0A0E9NJK1_SAICN</name>
<accession>A0A0E9NJK1</accession>
<keyword evidence="3" id="KW-1185">Reference proteome</keyword>
<keyword evidence="1" id="KW-0472">Membrane</keyword>
<dbReference type="AlphaFoldDB" id="A0A0E9NJK1"/>
<comment type="caution">
    <text evidence="2">The sequence shown here is derived from an EMBL/GenBank/DDBJ whole genome shotgun (WGS) entry which is preliminary data.</text>
</comment>
<gene>
    <name evidence="2" type="ORF">G7K_4118-t1</name>
</gene>
<reference evidence="2 3" key="1">
    <citation type="journal article" date="2011" name="J. Gen. Appl. Microbiol.">
        <title>Draft genome sequencing of the enigmatic yeast Saitoella complicata.</title>
        <authorList>
            <person name="Nishida H."/>
            <person name="Hamamoto M."/>
            <person name="Sugiyama J."/>
        </authorList>
    </citation>
    <scope>NUCLEOTIDE SEQUENCE [LARGE SCALE GENOMIC DNA]</scope>
    <source>
        <strain evidence="2 3">NRRL Y-17804</strain>
    </source>
</reference>
<feature type="transmembrane region" description="Helical" evidence="1">
    <location>
        <begin position="108"/>
        <end position="125"/>
    </location>
</feature>
<dbReference type="PANTHER" id="PTHR39218:SF1">
    <property type="entry name" value="OXIDOREDUCTASE 14 KDA SUBUNIT, PUTATIVE (AFU_ORTHOLOGUE AFUA_1G12110)-RELATED"/>
    <property type="match status" value="1"/>
</dbReference>
<keyword evidence="1" id="KW-0812">Transmembrane</keyword>